<dbReference type="AlphaFoldDB" id="R7ABB6"/>
<reference evidence="1" key="1">
    <citation type="submission" date="2012-11" db="EMBL/GenBank/DDBJ databases">
        <title>Dependencies among metagenomic species, viruses, plasmids and units of genetic variation.</title>
        <authorList>
            <person name="Nielsen H.B."/>
            <person name="Almeida M."/>
            <person name="Juncker A.S."/>
            <person name="Rasmussen S."/>
            <person name="Li J."/>
            <person name="Sunagawa S."/>
            <person name="Plichta D."/>
            <person name="Gautier L."/>
            <person name="Le Chatelier E."/>
            <person name="Peletier E."/>
            <person name="Bonde I."/>
            <person name="Nielsen T."/>
            <person name="Manichanh C."/>
            <person name="Arumugam M."/>
            <person name="Batto J."/>
            <person name="Santos M.B.Q.D."/>
            <person name="Blom N."/>
            <person name="Borruel N."/>
            <person name="Burgdorf K.S."/>
            <person name="Boumezbeur F."/>
            <person name="Casellas F."/>
            <person name="Dore J."/>
            <person name="Guarner F."/>
            <person name="Hansen T."/>
            <person name="Hildebrand F."/>
            <person name="Kaas R.S."/>
            <person name="Kennedy S."/>
            <person name="Kristiansen K."/>
            <person name="Kultima J.R."/>
            <person name="Leonard P."/>
            <person name="Levenez F."/>
            <person name="Lund O."/>
            <person name="Moumen B."/>
            <person name="Le Paslier D."/>
            <person name="Pons N."/>
            <person name="Pedersen O."/>
            <person name="Prifti E."/>
            <person name="Qin J."/>
            <person name="Raes J."/>
            <person name="Tap J."/>
            <person name="Tims S."/>
            <person name="Ussery D.W."/>
            <person name="Yamada T."/>
            <person name="MetaHit consortium"/>
            <person name="Renault P."/>
            <person name="Sicheritz-Ponten T."/>
            <person name="Bork P."/>
            <person name="Wang J."/>
            <person name="Brunak S."/>
            <person name="Ehrlich S.D."/>
        </authorList>
    </citation>
    <scope>NUCLEOTIDE SEQUENCE [LARGE SCALE GENOMIC DNA]</scope>
</reference>
<dbReference type="Proteomes" id="UP000018141">
    <property type="component" value="Unassembled WGS sequence"/>
</dbReference>
<comment type="caution">
    <text evidence="1">The sequence shown here is derived from an EMBL/GenBank/DDBJ whole genome shotgun (WGS) entry which is preliminary data.</text>
</comment>
<evidence type="ECO:0000313" key="2">
    <source>
        <dbReference type="Proteomes" id="UP000018141"/>
    </source>
</evidence>
<sequence>MYKLKFIPGGGYDRFFDCNDIRCAHEYSGRF</sequence>
<gene>
    <name evidence="1" type="ORF">BN656_00399</name>
</gene>
<name>R7ABB6_9FIRM</name>
<organism evidence="1 2">
    <name type="scientific">Bacteroides pectinophilus CAG:437</name>
    <dbReference type="NCBI Taxonomy" id="1263051"/>
    <lineage>
        <taxon>Bacteria</taxon>
        <taxon>Bacillati</taxon>
        <taxon>Bacillota</taxon>
        <taxon>Clostridia</taxon>
        <taxon>Eubacteriales</taxon>
    </lineage>
</organism>
<proteinExistence type="predicted"/>
<dbReference type="EMBL" id="CBHH010000014">
    <property type="protein sequence ID" value="CDD55635.1"/>
    <property type="molecule type" value="Genomic_DNA"/>
</dbReference>
<evidence type="ECO:0000313" key="1">
    <source>
        <dbReference type="EMBL" id="CDD55635.1"/>
    </source>
</evidence>
<accession>R7ABB6</accession>
<protein>
    <submittedName>
        <fullName evidence="1">Uncharacterized protein</fullName>
    </submittedName>
</protein>